<evidence type="ECO:0000256" key="1">
    <source>
        <dbReference type="SAM" id="MobiDB-lite"/>
    </source>
</evidence>
<accession>A0A1B6I0R8</accession>
<feature type="compositionally biased region" description="Basic residues" evidence="1">
    <location>
        <begin position="37"/>
        <end position="52"/>
    </location>
</feature>
<feature type="non-terminal residue" evidence="2">
    <location>
        <position position="1"/>
    </location>
</feature>
<dbReference type="AlphaFoldDB" id="A0A1B6I0R8"/>
<reference evidence="2" key="1">
    <citation type="submission" date="2015-11" db="EMBL/GenBank/DDBJ databases">
        <title>De novo transcriptome assembly of four potential Pierce s Disease insect vectors from Arizona vineyards.</title>
        <authorList>
            <person name="Tassone E.E."/>
        </authorList>
    </citation>
    <scope>NUCLEOTIDE SEQUENCE</scope>
</reference>
<evidence type="ECO:0000313" key="2">
    <source>
        <dbReference type="EMBL" id="JAS80518.1"/>
    </source>
</evidence>
<dbReference type="EMBL" id="GECU01027188">
    <property type="protein sequence ID" value="JAS80518.1"/>
    <property type="molecule type" value="Transcribed_RNA"/>
</dbReference>
<gene>
    <name evidence="2" type="ORF">g.58606</name>
</gene>
<feature type="compositionally biased region" description="Basic residues" evidence="1">
    <location>
        <begin position="70"/>
        <end position="85"/>
    </location>
</feature>
<feature type="compositionally biased region" description="Polar residues" evidence="1">
    <location>
        <begin position="16"/>
        <end position="29"/>
    </location>
</feature>
<feature type="region of interest" description="Disordered" evidence="1">
    <location>
        <begin position="9"/>
        <end position="113"/>
    </location>
</feature>
<sequence length="113" mass="13039">PIDEIRHIFNGAKTIRSPQPSTSSASIVSPDNIRPLPHAKPKMTKANRRTKKSSIWTSTPVKQKLEHENKMKKKIKDTKKEKLFKKLFNEKEHDKKKTQKTKKVYKTKTSGSS</sequence>
<feature type="non-terminal residue" evidence="2">
    <location>
        <position position="113"/>
    </location>
</feature>
<protein>
    <submittedName>
        <fullName evidence="2">Uncharacterized protein</fullName>
    </submittedName>
</protein>
<feature type="compositionally biased region" description="Basic residues" evidence="1">
    <location>
        <begin position="96"/>
        <end position="106"/>
    </location>
</feature>
<organism evidence="2">
    <name type="scientific">Homalodisca liturata</name>
    <dbReference type="NCBI Taxonomy" id="320908"/>
    <lineage>
        <taxon>Eukaryota</taxon>
        <taxon>Metazoa</taxon>
        <taxon>Ecdysozoa</taxon>
        <taxon>Arthropoda</taxon>
        <taxon>Hexapoda</taxon>
        <taxon>Insecta</taxon>
        <taxon>Pterygota</taxon>
        <taxon>Neoptera</taxon>
        <taxon>Paraneoptera</taxon>
        <taxon>Hemiptera</taxon>
        <taxon>Auchenorrhyncha</taxon>
        <taxon>Membracoidea</taxon>
        <taxon>Cicadellidae</taxon>
        <taxon>Cicadellinae</taxon>
        <taxon>Proconiini</taxon>
        <taxon>Homalodisca</taxon>
    </lineage>
</organism>
<name>A0A1B6I0R8_9HEMI</name>
<proteinExistence type="predicted"/>